<reference evidence="10" key="1">
    <citation type="submission" date="2025-05" db="UniProtKB">
        <authorList>
            <consortium name="EnsemblMetazoa"/>
        </authorList>
    </citation>
    <scope>IDENTIFICATION</scope>
</reference>
<accession>A0ABM5JZT4</accession>
<keyword evidence="4 7" id="KW-0863">Zinc-finger</keyword>
<evidence type="ECO:0000313" key="11">
    <source>
        <dbReference type="Proteomes" id="UP001652700"/>
    </source>
</evidence>
<dbReference type="EnsemblMetazoa" id="XM_050647492.1">
    <property type="protein sequence ID" value="XP_050503449.1"/>
    <property type="gene ID" value="LOC126882525"/>
</dbReference>
<dbReference type="SUPFAM" id="SSF57667">
    <property type="entry name" value="beta-beta-alpha zinc fingers"/>
    <property type="match status" value="1"/>
</dbReference>
<comment type="subcellular location">
    <subcellularLocation>
        <location evidence="1">Nucleus</location>
    </subcellularLocation>
</comment>
<evidence type="ECO:0000256" key="8">
    <source>
        <dbReference type="SAM" id="MobiDB-lite"/>
    </source>
</evidence>
<evidence type="ECO:0000256" key="7">
    <source>
        <dbReference type="PROSITE-ProRule" id="PRU00042"/>
    </source>
</evidence>
<organism evidence="10 11">
    <name type="scientific">Diabrotica virgifera virgifera</name>
    <name type="common">western corn rootworm</name>
    <dbReference type="NCBI Taxonomy" id="50390"/>
    <lineage>
        <taxon>Eukaryota</taxon>
        <taxon>Metazoa</taxon>
        <taxon>Ecdysozoa</taxon>
        <taxon>Arthropoda</taxon>
        <taxon>Hexapoda</taxon>
        <taxon>Insecta</taxon>
        <taxon>Pterygota</taxon>
        <taxon>Neoptera</taxon>
        <taxon>Endopterygota</taxon>
        <taxon>Coleoptera</taxon>
        <taxon>Polyphaga</taxon>
        <taxon>Cucujiformia</taxon>
        <taxon>Chrysomeloidea</taxon>
        <taxon>Chrysomelidae</taxon>
        <taxon>Galerucinae</taxon>
        <taxon>Diabroticina</taxon>
        <taxon>Diabroticites</taxon>
        <taxon>Diabrotica</taxon>
    </lineage>
</organism>
<dbReference type="Pfam" id="PF13909">
    <property type="entry name" value="zf-H2C2_5"/>
    <property type="match status" value="1"/>
</dbReference>
<keyword evidence="3" id="KW-0677">Repeat</keyword>
<dbReference type="GeneID" id="126882525"/>
<evidence type="ECO:0000256" key="6">
    <source>
        <dbReference type="ARBA" id="ARBA00023242"/>
    </source>
</evidence>
<dbReference type="RefSeq" id="XP_050503449.1">
    <property type="nucleotide sequence ID" value="XM_050647492.1"/>
</dbReference>
<sequence length="290" mass="33789">MPSALRKVLDKLSLQDKTVKPKRYQTSTKKCIRYLKGIKKVEEETDDSEKEQSESMKTESVKCDIESKMAAGNQPEKFKCPNANKFGGIPPHLVLPMLLMKQNMKNSMLSITRVKSEFGSPDEPKVFCPACGRGYKLKSSLRNHMKWECGKEPQFKCPYCTYKAKQKMHITRHIERMHKVIDYSAVKKEEPAEANKTHRNKSIFKYSTYGLATNCILFGMTSEKRNILYSCSRCYKCYRHKQSLHRHKKFECGKLPLFKCEVRGCKFTTKIKSNLKQHMGRHIFKEMTFL</sequence>
<dbReference type="Proteomes" id="UP001652700">
    <property type="component" value="Unplaced"/>
</dbReference>
<evidence type="ECO:0000256" key="5">
    <source>
        <dbReference type="ARBA" id="ARBA00022833"/>
    </source>
</evidence>
<keyword evidence="11" id="KW-1185">Reference proteome</keyword>
<proteinExistence type="predicted"/>
<dbReference type="InterPro" id="IPR013087">
    <property type="entry name" value="Znf_C2H2_type"/>
</dbReference>
<keyword evidence="5" id="KW-0862">Zinc</keyword>
<dbReference type="InterPro" id="IPR036236">
    <property type="entry name" value="Znf_C2H2_sf"/>
</dbReference>
<name>A0ABM5JZT4_DIAVI</name>
<feature type="region of interest" description="Disordered" evidence="8">
    <location>
        <begin position="42"/>
        <end position="61"/>
    </location>
</feature>
<evidence type="ECO:0000313" key="10">
    <source>
        <dbReference type="EnsemblMetazoa" id="XP_050503449.1"/>
    </source>
</evidence>
<dbReference type="PROSITE" id="PS50157">
    <property type="entry name" value="ZINC_FINGER_C2H2_2"/>
    <property type="match status" value="2"/>
</dbReference>
<dbReference type="Gene3D" id="3.30.160.60">
    <property type="entry name" value="Classic Zinc Finger"/>
    <property type="match status" value="2"/>
</dbReference>
<keyword evidence="2" id="KW-0479">Metal-binding</keyword>
<feature type="domain" description="C2H2-type" evidence="9">
    <location>
        <begin position="229"/>
        <end position="256"/>
    </location>
</feature>
<protein>
    <recommendedName>
        <fullName evidence="9">C2H2-type domain-containing protein</fullName>
    </recommendedName>
</protein>
<evidence type="ECO:0000256" key="1">
    <source>
        <dbReference type="ARBA" id="ARBA00004123"/>
    </source>
</evidence>
<evidence type="ECO:0000256" key="2">
    <source>
        <dbReference type="ARBA" id="ARBA00022723"/>
    </source>
</evidence>
<evidence type="ECO:0000256" key="4">
    <source>
        <dbReference type="ARBA" id="ARBA00022771"/>
    </source>
</evidence>
<evidence type="ECO:0000256" key="3">
    <source>
        <dbReference type="ARBA" id="ARBA00022737"/>
    </source>
</evidence>
<feature type="domain" description="C2H2-type" evidence="9">
    <location>
        <begin position="126"/>
        <end position="153"/>
    </location>
</feature>
<keyword evidence="6" id="KW-0539">Nucleus</keyword>
<dbReference type="InterPro" id="IPR050888">
    <property type="entry name" value="ZnF_C2H2-type_TF"/>
</dbReference>
<dbReference type="SMART" id="SM00355">
    <property type="entry name" value="ZnF_C2H2"/>
    <property type="match status" value="4"/>
</dbReference>
<dbReference type="PANTHER" id="PTHR24406">
    <property type="entry name" value="TRANSCRIPTIONAL REPRESSOR CTCFL-RELATED"/>
    <property type="match status" value="1"/>
</dbReference>
<evidence type="ECO:0000259" key="9">
    <source>
        <dbReference type="PROSITE" id="PS50157"/>
    </source>
</evidence>
<feature type="compositionally biased region" description="Basic and acidic residues" evidence="8">
    <location>
        <begin position="50"/>
        <end position="61"/>
    </location>
</feature>